<evidence type="ECO:0000259" key="1">
    <source>
        <dbReference type="Pfam" id="PF00535"/>
    </source>
</evidence>
<keyword evidence="2" id="KW-0808">Transferase</keyword>
<evidence type="ECO:0000313" key="3">
    <source>
        <dbReference type="Proteomes" id="UP000595091"/>
    </source>
</evidence>
<dbReference type="PANTHER" id="PTHR22916">
    <property type="entry name" value="GLYCOSYLTRANSFERASE"/>
    <property type="match status" value="1"/>
</dbReference>
<reference evidence="2 3" key="1">
    <citation type="submission" date="2020-10" db="EMBL/GenBank/DDBJ databases">
        <title>Plasmid carrying two tetracycline resistance determinant.</title>
        <authorList>
            <person name="Yang Q."/>
        </authorList>
    </citation>
    <scope>NUCLEOTIDE SEQUENCE [LARGE SCALE GENOMIC DNA]</scope>
    <source>
        <strain evidence="2 3">T43</strain>
    </source>
</reference>
<evidence type="ECO:0000313" key="2">
    <source>
        <dbReference type="EMBL" id="QOQ78662.1"/>
    </source>
</evidence>
<proteinExistence type="predicted"/>
<dbReference type="RefSeq" id="WP_197558122.1">
    <property type="nucleotide sequence ID" value="NZ_CP063065.1"/>
</dbReference>
<accession>A0A7M1KR53</accession>
<dbReference type="Pfam" id="PF00535">
    <property type="entry name" value="Glycos_transf_2"/>
    <property type="match status" value="1"/>
</dbReference>
<dbReference type="CDD" id="cd00761">
    <property type="entry name" value="Glyco_tranf_GTA_type"/>
    <property type="match status" value="1"/>
</dbReference>
<dbReference type="InterPro" id="IPR029044">
    <property type="entry name" value="Nucleotide-diphossugar_trans"/>
</dbReference>
<organism evidence="2 3">
    <name type="scientific">Aerococcus urinaeequi</name>
    <dbReference type="NCBI Taxonomy" id="51665"/>
    <lineage>
        <taxon>Bacteria</taxon>
        <taxon>Bacillati</taxon>
        <taxon>Bacillota</taxon>
        <taxon>Bacilli</taxon>
        <taxon>Lactobacillales</taxon>
        <taxon>Aerococcaceae</taxon>
        <taxon>Aerococcus</taxon>
    </lineage>
</organism>
<name>A0A7M1KR53_9LACT</name>
<protein>
    <submittedName>
        <fullName evidence="2">Glycosyltransferase</fullName>
    </submittedName>
</protein>
<dbReference type="GO" id="GO:0016758">
    <property type="term" value="F:hexosyltransferase activity"/>
    <property type="evidence" value="ECO:0007669"/>
    <property type="project" value="UniProtKB-ARBA"/>
</dbReference>
<dbReference type="AlphaFoldDB" id="A0A7M1KR53"/>
<gene>
    <name evidence="2" type="ORF">IMX20_06615</name>
</gene>
<sequence>MRFSVIIPAYNAEKNLVNCIESVLTQTYTDFEVIIINDGSIDATPTISDNFSQKDSRVRTIHQRNRGVASARRNGIDEAKGNVCIFLDSDDFWEENLLMSINKYIDSHDIVMFNSKLTNDQGIVITTREPIFPDKSVFYANNFEEISHKLASGTTLNNLWSLAFRKNIYKKIPYPDFYEIRHGEDLLEVLTLLSNADSLIYINEYLYNYRDTEGSITNTFDINTYRDINLVRTEVLNFIVSQEDNTTELISIFHKKYLEVMINYVQDLFGTNEEERVKKEVIQKIKKFELFINSIEKVGYNLTYFRQKLWLFLLNHENITLMNLLGKSIRTIKERR</sequence>
<dbReference type="InterPro" id="IPR001173">
    <property type="entry name" value="Glyco_trans_2-like"/>
</dbReference>
<dbReference type="EMBL" id="CP063065">
    <property type="protein sequence ID" value="QOQ78662.1"/>
    <property type="molecule type" value="Genomic_DNA"/>
</dbReference>
<dbReference type="PANTHER" id="PTHR22916:SF3">
    <property type="entry name" value="UDP-GLCNAC:BETAGAL BETA-1,3-N-ACETYLGLUCOSAMINYLTRANSFERASE-LIKE PROTEIN 1"/>
    <property type="match status" value="1"/>
</dbReference>
<feature type="domain" description="Glycosyltransferase 2-like" evidence="1">
    <location>
        <begin position="4"/>
        <end position="140"/>
    </location>
</feature>
<dbReference type="SUPFAM" id="SSF53448">
    <property type="entry name" value="Nucleotide-diphospho-sugar transferases"/>
    <property type="match status" value="1"/>
</dbReference>
<dbReference type="Proteomes" id="UP000595091">
    <property type="component" value="Chromosome"/>
</dbReference>
<dbReference type="Gene3D" id="3.90.550.10">
    <property type="entry name" value="Spore Coat Polysaccharide Biosynthesis Protein SpsA, Chain A"/>
    <property type="match status" value="1"/>
</dbReference>